<dbReference type="AlphaFoldDB" id="A0A9W4HC97"/>
<dbReference type="PANTHER" id="PTHR32015">
    <property type="entry name" value="FASTING INDUCED LIPASE"/>
    <property type="match status" value="1"/>
</dbReference>
<protein>
    <submittedName>
        <fullName evidence="4">Uncharacterized protein</fullName>
    </submittedName>
</protein>
<evidence type="ECO:0000256" key="1">
    <source>
        <dbReference type="SAM" id="Coils"/>
    </source>
</evidence>
<comment type="caution">
    <text evidence="4">The sequence shown here is derived from an EMBL/GenBank/DDBJ whole genome shotgun (WGS) entry which is preliminary data.</text>
</comment>
<evidence type="ECO:0000313" key="4">
    <source>
        <dbReference type="EMBL" id="CAG7965080.1"/>
    </source>
</evidence>
<dbReference type="PANTHER" id="PTHR32015:SF1">
    <property type="entry name" value="LIPASE"/>
    <property type="match status" value="1"/>
</dbReference>
<gene>
    <name evidence="4" type="ORF">POLS_LOCUS866</name>
</gene>
<dbReference type="EMBL" id="CAJVOS010000008">
    <property type="protein sequence ID" value="CAG7965080.1"/>
    <property type="molecule type" value="Genomic_DNA"/>
</dbReference>
<evidence type="ECO:0000256" key="2">
    <source>
        <dbReference type="SAM" id="MobiDB-lite"/>
    </source>
</evidence>
<keyword evidence="5" id="KW-1185">Reference proteome</keyword>
<feature type="region of interest" description="Disordered" evidence="2">
    <location>
        <begin position="555"/>
        <end position="590"/>
    </location>
</feature>
<feature type="region of interest" description="Disordered" evidence="2">
    <location>
        <begin position="757"/>
        <end position="778"/>
    </location>
</feature>
<keyword evidence="3" id="KW-0732">Signal</keyword>
<feature type="coiled-coil region" evidence="1">
    <location>
        <begin position="336"/>
        <end position="379"/>
    </location>
</feature>
<dbReference type="GO" id="GO:0072330">
    <property type="term" value="P:monocarboxylic acid biosynthetic process"/>
    <property type="evidence" value="ECO:0007669"/>
    <property type="project" value="UniProtKB-ARBA"/>
</dbReference>
<dbReference type="GO" id="GO:0016298">
    <property type="term" value="F:lipase activity"/>
    <property type="evidence" value="ECO:0007669"/>
    <property type="project" value="TreeGrafter"/>
</dbReference>
<dbReference type="OrthoDB" id="9974421at2759"/>
<dbReference type="Gene3D" id="3.40.50.1820">
    <property type="entry name" value="alpha/beta hydrolase"/>
    <property type="match status" value="1"/>
</dbReference>
<evidence type="ECO:0000256" key="3">
    <source>
        <dbReference type="SAM" id="SignalP"/>
    </source>
</evidence>
<feature type="compositionally biased region" description="Pro residues" evidence="2">
    <location>
        <begin position="493"/>
        <end position="514"/>
    </location>
</feature>
<feature type="signal peptide" evidence="3">
    <location>
        <begin position="1"/>
        <end position="19"/>
    </location>
</feature>
<keyword evidence="1" id="KW-0175">Coiled coil</keyword>
<feature type="chain" id="PRO_5040970783" evidence="3">
    <location>
        <begin position="20"/>
        <end position="778"/>
    </location>
</feature>
<dbReference type="GO" id="GO:0017000">
    <property type="term" value="P:antibiotic biosynthetic process"/>
    <property type="evidence" value="ECO:0007669"/>
    <property type="project" value="UniProtKB-ARBA"/>
</dbReference>
<feature type="compositionally biased region" description="Low complexity" evidence="2">
    <location>
        <begin position="456"/>
        <end position="492"/>
    </location>
</feature>
<name>A0A9W4HC97_PENOL</name>
<reference evidence="4" key="1">
    <citation type="submission" date="2021-07" db="EMBL/GenBank/DDBJ databases">
        <authorList>
            <person name="Branca A.L. A."/>
        </authorList>
    </citation>
    <scope>NUCLEOTIDE SEQUENCE</scope>
</reference>
<sequence>MPSFTRLALSALAATAAIATGINDFSCESSSNPVIFLHGLGATYYEDLNFMQYWLQSKGYCTYAKTYGAYDGFPLVGGLKAINESAPEIASYIKEVTEKTGKAKVDLVGHSEGAFQALYVPKFEGVSHLVDKIAAIAPPTHATAFAHIYDIAYLFGNSSRTAVSEVLHLVGCPACDDVGPDGAAVKRLNDGKPIAQPGNKITIIASKYDELVTPPKTSFIDEDAVSNTWIQDTCPLDPVGHIGEAYDLNVWHLVRNVLDDTPDRKFVCLLGSPASSDRSLHGAPLNLAYHLIVRHRKTLDMDVGSLKLDSPFTPIRQQWESLKTMFPKTEMHDSGPSDLEGQIREAQAQLAQLKKQRELIDIQQKVAEETRDLELARSRLSAITSAASPPPAASKEDPRANAWDRGSQGQGPQKKQCIAREPPTGPANIHPSRRIPEPSTPRPQAKPAQPKPPQKTPQLKQAAKNPPAKVPAKPQAKQAPKQPKVALPHAPKQTPPQGPKAAPPQAPQPTPPQAPKETHSQPPQPAPQPSPQGSKPNTSSLSLQELRALAAATLRGKGPNSQPSPTPTPVKAPNPPTQPASASKPINQPPVPNVAVYHGRALGEFKNYTLGLERHFGKYPDWYRNEENKVTRALKHVSLPLEHEWKQYIRTESANKNTYLDFCTFMISQLQKGIRPETAKVRYYESYQRTAQSVTDFSNWMMQWPTHFPNRDSERDRMRHLFEHTMRRVQNESEKTHLDFDHYHEFVQYLQSVEDSIESRQESLGRGRDNNPRKRSRD</sequence>
<organism evidence="4 5">
    <name type="scientific">Penicillium olsonii</name>
    <dbReference type="NCBI Taxonomy" id="99116"/>
    <lineage>
        <taxon>Eukaryota</taxon>
        <taxon>Fungi</taxon>
        <taxon>Dikarya</taxon>
        <taxon>Ascomycota</taxon>
        <taxon>Pezizomycotina</taxon>
        <taxon>Eurotiomycetes</taxon>
        <taxon>Eurotiomycetidae</taxon>
        <taxon>Eurotiales</taxon>
        <taxon>Aspergillaceae</taxon>
        <taxon>Penicillium</taxon>
    </lineage>
</organism>
<dbReference type="GO" id="GO:0016042">
    <property type="term" value="P:lipid catabolic process"/>
    <property type="evidence" value="ECO:0007669"/>
    <property type="project" value="InterPro"/>
</dbReference>
<dbReference type="InterPro" id="IPR002918">
    <property type="entry name" value="Lipase_EstA/Esterase_EstB"/>
</dbReference>
<dbReference type="SUPFAM" id="SSF53474">
    <property type="entry name" value="alpha/beta-Hydrolases"/>
    <property type="match status" value="1"/>
</dbReference>
<dbReference type="Pfam" id="PF01674">
    <property type="entry name" value="Lipase_2"/>
    <property type="match status" value="1"/>
</dbReference>
<accession>A0A9W4HC97</accession>
<dbReference type="InterPro" id="IPR029058">
    <property type="entry name" value="AB_hydrolase_fold"/>
</dbReference>
<proteinExistence type="predicted"/>
<feature type="region of interest" description="Disordered" evidence="2">
    <location>
        <begin position="382"/>
        <end position="541"/>
    </location>
</feature>
<feature type="compositionally biased region" description="Pro residues" evidence="2">
    <location>
        <begin position="562"/>
        <end position="578"/>
    </location>
</feature>
<evidence type="ECO:0000313" key="5">
    <source>
        <dbReference type="Proteomes" id="UP001153618"/>
    </source>
</evidence>
<dbReference type="Proteomes" id="UP001153618">
    <property type="component" value="Unassembled WGS sequence"/>
</dbReference>